<dbReference type="Gene3D" id="3.40.50.620">
    <property type="entry name" value="HUPs"/>
    <property type="match status" value="1"/>
</dbReference>
<feature type="binding site" evidence="4">
    <location>
        <begin position="229"/>
        <end position="230"/>
    </location>
    <ligand>
        <name>FAD</name>
        <dbReference type="ChEBI" id="CHEBI:57692"/>
    </ligand>
</feature>
<dbReference type="Proteomes" id="UP000294813">
    <property type="component" value="Unassembled WGS sequence"/>
</dbReference>
<evidence type="ECO:0000259" key="5">
    <source>
        <dbReference type="SMART" id="SM00893"/>
    </source>
</evidence>
<dbReference type="Gene3D" id="3.40.50.1220">
    <property type="entry name" value="TPP-binding domain"/>
    <property type="match status" value="1"/>
</dbReference>
<sequence length="316" mass="33316">MAKVWVVVEAKEGQIKKVTYEMIGLASQLGEVEAVVVGSGVKDLAPGLGAYGVGKVYVVDQPELAEYTTARYTRVLAELIGQEQPAKVLIANTAQGRDFAPRVAQRLGLGQISDVTGYEQGQFVRPIYSGKALAQAEAVAAQAIITVRPNVFNAVSAGAGTAEVVERTVALQPNDLLEVVREVAKQVSVRPELTEANIICSGGRGLKEPANFKLIEDLADVLGAAVGASRAAVDAGWRHHSFQVGQTGKTVSPQVYFAIGISGAIQHLAGMGSSKVIVAINKDPEANIFKVADYGIVGDLFEVVPVLTEELRKALA</sequence>
<dbReference type="InterPro" id="IPR029035">
    <property type="entry name" value="DHS-like_NAD/FAD-binding_dom"/>
</dbReference>
<comment type="cofactor">
    <cofactor evidence="4">
        <name>FAD</name>
        <dbReference type="ChEBI" id="CHEBI:57692"/>
    </cofactor>
    <text evidence="4">Binds 1 FAD per dimer.</text>
</comment>
<dbReference type="EMBL" id="SLXT01000028">
    <property type="protein sequence ID" value="TCP61477.1"/>
    <property type="molecule type" value="Genomic_DNA"/>
</dbReference>
<keyword evidence="2" id="KW-0285">Flavoprotein</keyword>
<dbReference type="OrthoDB" id="9770286at2"/>
<dbReference type="SUPFAM" id="SSF52402">
    <property type="entry name" value="Adenine nucleotide alpha hydrolases-like"/>
    <property type="match status" value="1"/>
</dbReference>
<dbReference type="RefSeq" id="WP_131920387.1">
    <property type="nucleotide sequence ID" value="NZ_JAOQNU010000029.1"/>
</dbReference>
<evidence type="ECO:0000256" key="1">
    <source>
        <dbReference type="ARBA" id="ARBA00005817"/>
    </source>
</evidence>
<dbReference type="GO" id="GO:0033539">
    <property type="term" value="P:fatty acid beta-oxidation using acyl-CoA dehydrogenase"/>
    <property type="evidence" value="ECO:0007669"/>
    <property type="project" value="TreeGrafter"/>
</dbReference>
<dbReference type="CDD" id="cd01715">
    <property type="entry name" value="ETF_alpha"/>
    <property type="match status" value="1"/>
</dbReference>
<evidence type="ECO:0000313" key="6">
    <source>
        <dbReference type="EMBL" id="TCP61477.1"/>
    </source>
</evidence>
<evidence type="ECO:0000256" key="2">
    <source>
        <dbReference type="ARBA" id="ARBA00022630"/>
    </source>
</evidence>
<evidence type="ECO:0000256" key="3">
    <source>
        <dbReference type="ARBA" id="ARBA00022827"/>
    </source>
</evidence>
<dbReference type="SUPFAM" id="SSF52467">
    <property type="entry name" value="DHS-like NAD/FAD-binding domain"/>
    <property type="match status" value="1"/>
</dbReference>
<protein>
    <submittedName>
        <fullName evidence="6">Electron transfer flavoprotein alpha subunit apoprotein</fullName>
    </submittedName>
</protein>
<dbReference type="GO" id="GO:0050660">
    <property type="term" value="F:flavin adenine dinucleotide binding"/>
    <property type="evidence" value="ECO:0007669"/>
    <property type="project" value="InterPro"/>
</dbReference>
<dbReference type="Pfam" id="PF00766">
    <property type="entry name" value="ETF_alpha"/>
    <property type="match status" value="1"/>
</dbReference>
<feature type="binding site" evidence="4">
    <location>
        <begin position="260"/>
        <end position="267"/>
    </location>
    <ligand>
        <name>FAD</name>
        <dbReference type="ChEBI" id="CHEBI:57692"/>
    </ligand>
</feature>
<dbReference type="InterPro" id="IPR014729">
    <property type="entry name" value="Rossmann-like_a/b/a_fold"/>
</dbReference>
<feature type="binding site" evidence="4">
    <location>
        <begin position="243"/>
        <end position="247"/>
    </location>
    <ligand>
        <name>FAD</name>
        <dbReference type="ChEBI" id="CHEBI:57692"/>
    </ligand>
</feature>
<reference evidence="6 7" key="1">
    <citation type="submission" date="2019-03" db="EMBL/GenBank/DDBJ databases">
        <title>Genomic Encyclopedia of Type Strains, Phase IV (KMG-IV): sequencing the most valuable type-strain genomes for metagenomic binning, comparative biology and taxonomic classification.</title>
        <authorList>
            <person name="Goeker M."/>
        </authorList>
    </citation>
    <scope>NUCLEOTIDE SEQUENCE [LARGE SCALE GENOMIC DNA]</scope>
    <source>
        <strain evidence="6 7">DSM 11170</strain>
    </source>
</reference>
<dbReference type="InterPro" id="IPR001308">
    <property type="entry name" value="ETF_a/FixB"/>
</dbReference>
<evidence type="ECO:0000313" key="7">
    <source>
        <dbReference type="Proteomes" id="UP000294813"/>
    </source>
</evidence>
<gene>
    <name evidence="6" type="ORF">EDD73_12815</name>
</gene>
<feature type="binding site" evidence="4">
    <location>
        <position position="204"/>
    </location>
    <ligand>
        <name>FAD</name>
        <dbReference type="ChEBI" id="CHEBI:57692"/>
    </ligand>
</feature>
<dbReference type="Pfam" id="PF01012">
    <property type="entry name" value="ETF"/>
    <property type="match status" value="1"/>
</dbReference>
<dbReference type="InterPro" id="IPR014730">
    <property type="entry name" value="ETF_a/b_N"/>
</dbReference>
<proteinExistence type="inferred from homology"/>
<accession>A0A4R2RH80</accession>
<comment type="similarity">
    <text evidence="1">Belongs to the ETF alpha-subunit/FixB family.</text>
</comment>
<feature type="binding site" evidence="4">
    <location>
        <position position="281"/>
    </location>
    <ligand>
        <name>FAD</name>
        <dbReference type="ChEBI" id="CHEBI:57692"/>
    </ligand>
</feature>
<dbReference type="FunFam" id="3.40.50.1220:FF:000001">
    <property type="entry name" value="Electron transfer flavoprotein, alpha subunit"/>
    <property type="match status" value="1"/>
</dbReference>
<organism evidence="6 7">
    <name type="scientific">Heliophilum fasciatum</name>
    <dbReference type="NCBI Taxonomy" id="35700"/>
    <lineage>
        <taxon>Bacteria</taxon>
        <taxon>Bacillati</taxon>
        <taxon>Bacillota</taxon>
        <taxon>Clostridia</taxon>
        <taxon>Eubacteriales</taxon>
        <taxon>Heliobacteriaceae</taxon>
        <taxon>Heliophilum</taxon>
    </lineage>
</organism>
<evidence type="ECO:0000256" key="4">
    <source>
        <dbReference type="PIRSR" id="PIRSR000089-1"/>
    </source>
</evidence>
<dbReference type="InterPro" id="IPR014731">
    <property type="entry name" value="ETF_asu_C"/>
</dbReference>
<keyword evidence="7" id="KW-1185">Reference proteome</keyword>
<keyword evidence="3 4" id="KW-0274">FAD</keyword>
<comment type="caution">
    <text evidence="6">The sequence shown here is derived from an EMBL/GenBank/DDBJ whole genome shotgun (WGS) entry which is preliminary data.</text>
</comment>
<dbReference type="InterPro" id="IPR033947">
    <property type="entry name" value="ETF_alpha_N"/>
</dbReference>
<dbReference type="PANTHER" id="PTHR43153">
    <property type="entry name" value="ELECTRON TRANSFER FLAVOPROTEIN ALPHA"/>
    <property type="match status" value="1"/>
</dbReference>
<dbReference type="GO" id="GO:0009055">
    <property type="term" value="F:electron transfer activity"/>
    <property type="evidence" value="ECO:0007669"/>
    <property type="project" value="InterPro"/>
</dbReference>
<dbReference type="AlphaFoldDB" id="A0A4R2RH80"/>
<dbReference type="PANTHER" id="PTHR43153:SF1">
    <property type="entry name" value="ELECTRON TRANSFER FLAVOPROTEIN SUBUNIT ALPHA, MITOCHONDRIAL"/>
    <property type="match status" value="1"/>
</dbReference>
<dbReference type="SMART" id="SM00893">
    <property type="entry name" value="ETF"/>
    <property type="match status" value="1"/>
</dbReference>
<name>A0A4R2RH80_9FIRM</name>
<dbReference type="PIRSF" id="PIRSF000089">
    <property type="entry name" value="Electra_flavoP_a"/>
    <property type="match status" value="1"/>
</dbReference>
<feature type="domain" description="Electron transfer flavoprotein alpha/beta-subunit N-terminal" evidence="5">
    <location>
        <begin position="4"/>
        <end position="180"/>
    </location>
</feature>